<keyword evidence="2" id="KW-1185">Reference proteome</keyword>
<name>A0A512B0H0_9BACT</name>
<proteinExistence type="predicted"/>
<accession>A0A512B0H0</accession>
<dbReference type="AlphaFoldDB" id="A0A512B0H0"/>
<evidence type="ECO:0000313" key="2">
    <source>
        <dbReference type="Proteomes" id="UP000321532"/>
    </source>
</evidence>
<reference evidence="1 2" key="1">
    <citation type="submission" date="2019-07" db="EMBL/GenBank/DDBJ databases">
        <title>Whole genome shotgun sequence of Adhaeribacter aerolatus NBRC 106133.</title>
        <authorList>
            <person name="Hosoyama A."/>
            <person name="Uohara A."/>
            <person name="Ohji S."/>
            <person name="Ichikawa N."/>
        </authorList>
    </citation>
    <scope>NUCLEOTIDE SEQUENCE [LARGE SCALE GENOMIC DNA]</scope>
    <source>
        <strain evidence="1 2">NBRC 106133</strain>
    </source>
</reference>
<comment type="caution">
    <text evidence="1">The sequence shown here is derived from an EMBL/GenBank/DDBJ whole genome shotgun (WGS) entry which is preliminary data.</text>
</comment>
<gene>
    <name evidence="1" type="ORF">AAE02nite_29510</name>
</gene>
<protein>
    <submittedName>
        <fullName evidence="1">Uncharacterized protein</fullName>
    </submittedName>
</protein>
<sequence>MLKNSDEYFVFDVAGNVDFDNAKQFEKFTCYPVKQNGEIDLSTVRVFIKEDLQSIPVPV</sequence>
<dbReference type="EMBL" id="BJYS01000022">
    <property type="protein sequence ID" value="GEO05287.1"/>
    <property type="molecule type" value="Genomic_DNA"/>
</dbReference>
<evidence type="ECO:0000313" key="1">
    <source>
        <dbReference type="EMBL" id="GEO05287.1"/>
    </source>
</evidence>
<dbReference type="Proteomes" id="UP000321532">
    <property type="component" value="Unassembled WGS sequence"/>
</dbReference>
<organism evidence="1 2">
    <name type="scientific">Adhaeribacter aerolatus</name>
    <dbReference type="NCBI Taxonomy" id="670289"/>
    <lineage>
        <taxon>Bacteria</taxon>
        <taxon>Pseudomonadati</taxon>
        <taxon>Bacteroidota</taxon>
        <taxon>Cytophagia</taxon>
        <taxon>Cytophagales</taxon>
        <taxon>Hymenobacteraceae</taxon>
        <taxon>Adhaeribacter</taxon>
    </lineage>
</organism>